<feature type="signal peptide" evidence="1">
    <location>
        <begin position="1"/>
        <end position="16"/>
    </location>
</feature>
<gene>
    <name evidence="2" type="ORF">CC78DRAFT_546318</name>
</gene>
<comment type="caution">
    <text evidence="2">The sequence shown here is derived from an EMBL/GenBank/DDBJ whole genome shotgun (WGS) entry which is preliminary data.</text>
</comment>
<dbReference type="SUPFAM" id="SSF57184">
    <property type="entry name" value="Growth factor receptor domain"/>
    <property type="match status" value="1"/>
</dbReference>
<dbReference type="EMBL" id="ML986649">
    <property type="protein sequence ID" value="KAF2261873.1"/>
    <property type="molecule type" value="Genomic_DNA"/>
</dbReference>
<dbReference type="OrthoDB" id="3564566at2759"/>
<dbReference type="AlphaFoldDB" id="A0A9P4K6H9"/>
<evidence type="ECO:0000313" key="3">
    <source>
        <dbReference type="Proteomes" id="UP000800093"/>
    </source>
</evidence>
<accession>A0A9P4K6H9</accession>
<protein>
    <recommendedName>
        <fullName evidence="4">EGF-like domain-containing protein</fullName>
    </recommendedName>
</protein>
<sequence length="436" mass="46503">MKYLLAAAAMLAVASSHSPDATTTDPFLTCTWNGEEKICTCPTGFYYNGENCIRNIPTPTKSCQWGYYIDIQGNCVASIRTPSPTTCLYGIYTDYRGPHCNPSPTVNLYPCPTPSQMSCSCYPGYYNDYRGHCRRIQSPTPPTSTSTSTCLWGYYTDYRGHTRCSPSPTPTSTCPWGYYTDYRGHTRCSPSPTPTPCPTDYYEDCLDNCWAPSETATATMIYGYWDQFHHCVCPTGWTTRANVGTCYRELSSTPSSTATSSSSLVCPPGSEPDGMGGCKPFYLTTSTATASPSPGTTCGGYNSTNCTPTPPGPTVITKTEHHIETLTVCPSSTTCHGQTVTWTHTYGPTSCPPVVTCTCVLPGGYPTLTSCPRSVTCTGQTTTITEGVTVVLPSESLPTPNVPPQPSSTPPLELGGAAATGGVGLMAILFGAFAAL</sequence>
<keyword evidence="1" id="KW-0732">Signal</keyword>
<feature type="chain" id="PRO_5040299154" description="EGF-like domain-containing protein" evidence="1">
    <location>
        <begin position="17"/>
        <end position="436"/>
    </location>
</feature>
<dbReference type="Proteomes" id="UP000800093">
    <property type="component" value="Unassembled WGS sequence"/>
</dbReference>
<evidence type="ECO:0000256" key="1">
    <source>
        <dbReference type="SAM" id="SignalP"/>
    </source>
</evidence>
<organism evidence="2 3">
    <name type="scientific">Lojkania enalia</name>
    <dbReference type="NCBI Taxonomy" id="147567"/>
    <lineage>
        <taxon>Eukaryota</taxon>
        <taxon>Fungi</taxon>
        <taxon>Dikarya</taxon>
        <taxon>Ascomycota</taxon>
        <taxon>Pezizomycotina</taxon>
        <taxon>Dothideomycetes</taxon>
        <taxon>Pleosporomycetidae</taxon>
        <taxon>Pleosporales</taxon>
        <taxon>Pleosporales incertae sedis</taxon>
        <taxon>Lojkania</taxon>
    </lineage>
</organism>
<keyword evidence="3" id="KW-1185">Reference proteome</keyword>
<reference evidence="3" key="1">
    <citation type="journal article" date="2020" name="Stud. Mycol.">
        <title>101 Dothideomycetes genomes: A test case for predicting lifestyles and emergence of pathogens.</title>
        <authorList>
            <person name="Haridas S."/>
            <person name="Albert R."/>
            <person name="Binder M."/>
            <person name="Bloem J."/>
            <person name="LaButti K."/>
            <person name="Salamov A."/>
            <person name="Andreopoulos B."/>
            <person name="Baker S."/>
            <person name="Barry K."/>
            <person name="Bills G."/>
            <person name="Bluhm B."/>
            <person name="Cannon C."/>
            <person name="Castanera R."/>
            <person name="Culley D."/>
            <person name="Daum C."/>
            <person name="Ezra D."/>
            <person name="Gonzalez J."/>
            <person name="Henrissat B."/>
            <person name="Kuo A."/>
            <person name="Liang C."/>
            <person name="Lipzen A."/>
            <person name="Lutzoni F."/>
            <person name="Magnuson J."/>
            <person name="Mondo S."/>
            <person name="Nolan M."/>
            <person name="Ohm R."/>
            <person name="Pangilinan J."/>
            <person name="Park H.-J."/>
            <person name="Ramirez L."/>
            <person name="Alfaro M."/>
            <person name="Sun H."/>
            <person name="Tritt A."/>
            <person name="Yoshinaga Y."/>
            <person name="Zwiers L.-H."/>
            <person name="Turgeon B."/>
            <person name="Goodwin S."/>
            <person name="Spatafora J."/>
            <person name="Crous P."/>
            <person name="Grigoriev I."/>
        </authorList>
    </citation>
    <scope>NUCLEOTIDE SEQUENCE [LARGE SCALE GENOMIC DNA]</scope>
    <source>
        <strain evidence="3">CBS 304.66</strain>
    </source>
</reference>
<dbReference type="InterPro" id="IPR009030">
    <property type="entry name" value="Growth_fac_rcpt_cys_sf"/>
</dbReference>
<proteinExistence type="predicted"/>
<name>A0A9P4K6H9_9PLEO</name>
<evidence type="ECO:0008006" key="4">
    <source>
        <dbReference type="Google" id="ProtNLM"/>
    </source>
</evidence>
<evidence type="ECO:0000313" key="2">
    <source>
        <dbReference type="EMBL" id="KAF2261873.1"/>
    </source>
</evidence>